<protein>
    <submittedName>
        <fullName evidence="1">Uncharacterized protein</fullName>
    </submittedName>
</protein>
<organism evidence="1 2">
    <name type="scientific">Persea americana</name>
    <name type="common">Avocado</name>
    <dbReference type="NCBI Taxonomy" id="3435"/>
    <lineage>
        <taxon>Eukaryota</taxon>
        <taxon>Viridiplantae</taxon>
        <taxon>Streptophyta</taxon>
        <taxon>Embryophyta</taxon>
        <taxon>Tracheophyta</taxon>
        <taxon>Spermatophyta</taxon>
        <taxon>Magnoliopsida</taxon>
        <taxon>Magnoliidae</taxon>
        <taxon>Laurales</taxon>
        <taxon>Lauraceae</taxon>
        <taxon>Persea</taxon>
    </lineage>
</organism>
<dbReference type="EMBL" id="CM056809">
    <property type="protein sequence ID" value="KAJ8649570.1"/>
    <property type="molecule type" value="Genomic_DNA"/>
</dbReference>
<evidence type="ECO:0000313" key="1">
    <source>
        <dbReference type="EMBL" id="KAJ8649570.1"/>
    </source>
</evidence>
<comment type="caution">
    <text evidence="1">The sequence shown here is derived from an EMBL/GenBank/DDBJ whole genome shotgun (WGS) entry which is preliminary data.</text>
</comment>
<sequence length="546" mass="61655">MSEVELEEERPSPHIFIPDTWIEAADSIAFDSTTTPIAFVCGPKNTGKSTFSRHLLNTLLNRYRKVAYLDTDVGQPEFTTPGCLSLHVIHERTPDLTILSLKTPERCLFFGDTSSKRDPKTYLDNILRLYDYFHTEYYQSNELKSPRRVPLPLVINTAGWVKGIGYDILVEMLRHISPTHVVKMRVSVESKNLPSGAFWFDESQKGHVSLIEISSTFRDSLKRSVIQKDAHLLRDTRIMAYFRQCFPREMNITTSEELAHALASHPPYEVPTAKIKIMHLHCQVPDSEVSYSLNATIVGLAVSCTKPESSTPWCVGLGIVRAVDVSKGLLYVITPVAQHNLEKVDILLQGFIEIPTRLLQVSGCMSPYMSTTVLPKTRATESGHKFTGIRNHPPIVTSFVPMKSAFPFTVFETDSRIGILQSFSLFIMLHGNLLLAWNRDPLMRFTRNPPRHHGTAYLAHSIDRKLADVHQMCDRHVLSFATENRLSLAINESPLHVLGADDIKCSCKIQLKLAANVEKDMPTDNEKKSTCQCSCGKPMRKREHDE</sequence>
<gene>
    <name evidence="1" type="ORF">MRB53_002593</name>
</gene>
<evidence type="ECO:0000313" key="2">
    <source>
        <dbReference type="Proteomes" id="UP001234297"/>
    </source>
</evidence>
<keyword evidence="2" id="KW-1185">Reference proteome</keyword>
<proteinExistence type="predicted"/>
<accession>A0ACC2MV22</accession>
<reference evidence="1 2" key="1">
    <citation type="journal article" date="2022" name="Hortic Res">
        <title>A haplotype resolved chromosomal level avocado genome allows analysis of novel avocado genes.</title>
        <authorList>
            <person name="Nath O."/>
            <person name="Fletcher S.J."/>
            <person name="Hayward A."/>
            <person name="Shaw L.M."/>
            <person name="Masouleh A.K."/>
            <person name="Furtado A."/>
            <person name="Henry R.J."/>
            <person name="Mitter N."/>
        </authorList>
    </citation>
    <scope>NUCLEOTIDE SEQUENCE [LARGE SCALE GENOMIC DNA]</scope>
    <source>
        <strain evidence="2">cv. Hass</strain>
    </source>
</reference>
<name>A0ACC2MV22_PERAE</name>
<dbReference type="Proteomes" id="UP001234297">
    <property type="component" value="Chromosome 1"/>
</dbReference>